<evidence type="ECO:0000313" key="3">
    <source>
        <dbReference type="Proteomes" id="UP000251889"/>
    </source>
</evidence>
<feature type="signal peptide" evidence="1">
    <location>
        <begin position="1"/>
        <end position="30"/>
    </location>
</feature>
<dbReference type="RefSeq" id="WP_112747053.1">
    <property type="nucleotide sequence ID" value="NZ_QMFY01000005.1"/>
</dbReference>
<reference evidence="2 3" key="1">
    <citation type="submission" date="2018-06" db="EMBL/GenBank/DDBJ databases">
        <title>Chryseolinea flavus sp. nov., a member of the phylum Bacteroidetes isolated from soil.</title>
        <authorList>
            <person name="Li Y."/>
            <person name="Wang J."/>
        </authorList>
    </citation>
    <scope>NUCLEOTIDE SEQUENCE [LARGE SCALE GENOMIC DNA]</scope>
    <source>
        <strain evidence="2 3">SDU1-6</strain>
    </source>
</reference>
<comment type="caution">
    <text evidence="2">The sequence shown here is derived from an EMBL/GenBank/DDBJ whole genome shotgun (WGS) entry which is preliminary data.</text>
</comment>
<accession>A0A364Y4Z0</accession>
<dbReference type="AlphaFoldDB" id="A0A364Y4Z0"/>
<evidence type="ECO:0000313" key="2">
    <source>
        <dbReference type="EMBL" id="RAW00897.1"/>
    </source>
</evidence>
<keyword evidence="1" id="KW-0732">Signal</keyword>
<protein>
    <submittedName>
        <fullName evidence="2">Uncharacterized protein</fullName>
    </submittedName>
</protein>
<dbReference type="EMBL" id="QMFY01000005">
    <property type="protein sequence ID" value="RAW00897.1"/>
    <property type="molecule type" value="Genomic_DNA"/>
</dbReference>
<feature type="chain" id="PRO_5016561391" evidence="1">
    <location>
        <begin position="31"/>
        <end position="157"/>
    </location>
</feature>
<dbReference type="Proteomes" id="UP000251889">
    <property type="component" value="Unassembled WGS sequence"/>
</dbReference>
<sequence length="157" mass="17744">MKTQPWSQSLVKVFTFLSLLMCSSIIPAYAGGEYYEVYLNDKLILQQGVTGKTIQLKNIPIENANANDRITIIYKRCHDENATGRKLTVRDEAGNILKEWKFPDRTDERNAMTILVKDLVALNKKGATLNVAYSSEQLTEGRTLVALSFPDRKKGNF</sequence>
<name>A0A364Y4Z0_9BACT</name>
<gene>
    <name evidence="2" type="ORF">DQQ10_11685</name>
</gene>
<keyword evidence="3" id="KW-1185">Reference proteome</keyword>
<evidence type="ECO:0000256" key="1">
    <source>
        <dbReference type="SAM" id="SignalP"/>
    </source>
</evidence>
<dbReference type="OrthoDB" id="825403at2"/>
<proteinExistence type="predicted"/>
<organism evidence="2 3">
    <name type="scientific">Pseudochryseolinea flava</name>
    <dbReference type="NCBI Taxonomy" id="2059302"/>
    <lineage>
        <taxon>Bacteria</taxon>
        <taxon>Pseudomonadati</taxon>
        <taxon>Bacteroidota</taxon>
        <taxon>Cytophagia</taxon>
        <taxon>Cytophagales</taxon>
        <taxon>Fulvivirgaceae</taxon>
        <taxon>Pseudochryseolinea</taxon>
    </lineage>
</organism>